<dbReference type="Gene3D" id="2.60.40.10">
    <property type="entry name" value="Immunoglobulins"/>
    <property type="match status" value="1"/>
</dbReference>
<dbReference type="Proteomes" id="UP000759529">
    <property type="component" value="Unassembled WGS sequence"/>
</dbReference>
<keyword evidence="4" id="KW-0808">Transferase</keyword>
<keyword evidence="1" id="KW-0812">Transmembrane</keyword>
<protein>
    <submittedName>
        <fullName evidence="4">Histidine kinase</fullName>
    </submittedName>
</protein>
<dbReference type="InterPro" id="IPR050640">
    <property type="entry name" value="Bact_2-comp_sensor_kinase"/>
</dbReference>
<dbReference type="InterPro" id="IPR036890">
    <property type="entry name" value="HATPase_C_sf"/>
</dbReference>
<dbReference type="InterPro" id="IPR011047">
    <property type="entry name" value="Quinoprotein_ADH-like_sf"/>
</dbReference>
<keyword evidence="5" id="KW-1185">Reference proteome</keyword>
<dbReference type="GO" id="GO:0016301">
    <property type="term" value="F:kinase activity"/>
    <property type="evidence" value="ECO:0007669"/>
    <property type="project" value="UniProtKB-KW"/>
</dbReference>
<dbReference type="PANTHER" id="PTHR34220">
    <property type="entry name" value="SENSOR HISTIDINE KINASE YPDA"/>
    <property type="match status" value="1"/>
</dbReference>
<evidence type="ECO:0000313" key="4">
    <source>
        <dbReference type="EMBL" id="MBM6498556.1"/>
    </source>
</evidence>
<dbReference type="RefSeq" id="WP_187658357.1">
    <property type="nucleotide sequence ID" value="NZ_JACSOD020000440.1"/>
</dbReference>
<keyword evidence="4" id="KW-0418">Kinase</keyword>
<dbReference type="SUPFAM" id="SSF50998">
    <property type="entry name" value="Quinoprotein alcohol dehydrogenase-like"/>
    <property type="match status" value="1"/>
</dbReference>
<gene>
    <name evidence="4" type="ORF">H9X54_004475</name>
</gene>
<feature type="transmembrane region" description="Helical" evidence="1">
    <location>
        <begin position="686"/>
        <end position="704"/>
    </location>
</feature>
<name>A0ABS2CUG8_9FLAO</name>
<dbReference type="Pfam" id="PF06580">
    <property type="entry name" value="His_kinase"/>
    <property type="match status" value="1"/>
</dbReference>
<reference evidence="4 5" key="1">
    <citation type="submission" date="2021-02" db="EMBL/GenBank/DDBJ databases">
        <authorList>
            <person name="Jung H.S."/>
            <person name="Chun B.H."/>
            <person name="Jeon C.O."/>
        </authorList>
    </citation>
    <scope>NUCLEOTIDE SEQUENCE [LARGE SCALE GENOMIC DNA]</scope>
    <source>
        <strain evidence="4 5">LMG 25203</strain>
    </source>
</reference>
<evidence type="ECO:0000313" key="5">
    <source>
        <dbReference type="Proteomes" id="UP000759529"/>
    </source>
</evidence>
<dbReference type="InterPro" id="IPR015943">
    <property type="entry name" value="WD40/YVTN_repeat-like_dom_sf"/>
</dbReference>
<organism evidence="4 5">
    <name type="scientific">Flavobacterium macrobrachii</name>
    <dbReference type="NCBI Taxonomy" id="591204"/>
    <lineage>
        <taxon>Bacteria</taxon>
        <taxon>Pseudomonadati</taxon>
        <taxon>Bacteroidota</taxon>
        <taxon>Flavobacteriia</taxon>
        <taxon>Flavobacteriales</taxon>
        <taxon>Flavobacteriaceae</taxon>
        <taxon>Flavobacterium</taxon>
    </lineage>
</organism>
<evidence type="ECO:0000256" key="2">
    <source>
        <dbReference type="SAM" id="SignalP"/>
    </source>
</evidence>
<feature type="domain" description="Signal transduction histidine kinase internal region" evidence="3">
    <location>
        <begin position="732"/>
        <end position="809"/>
    </location>
</feature>
<keyword evidence="1" id="KW-0472">Membrane</keyword>
<evidence type="ECO:0000259" key="3">
    <source>
        <dbReference type="Pfam" id="PF06580"/>
    </source>
</evidence>
<keyword evidence="2" id="KW-0732">Signal</keyword>
<dbReference type="Gene3D" id="2.130.10.10">
    <property type="entry name" value="YVTN repeat-like/Quinoprotein amine dehydrogenase"/>
    <property type="match status" value="1"/>
</dbReference>
<dbReference type="InterPro" id="IPR010559">
    <property type="entry name" value="Sig_transdc_His_kin_internal"/>
</dbReference>
<proteinExistence type="predicted"/>
<comment type="caution">
    <text evidence="4">The sequence shown here is derived from an EMBL/GenBank/DDBJ whole genome shotgun (WGS) entry which is preliminary data.</text>
</comment>
<sequence>MKNKLLYFLLFLWTLTAGSQTIFYDQLDIKSGLPSSVVYDIFQDSKGFIWIATDEGLLKYNGFDLKSYSHPDLHSKAGSNIKQDDLGRIWYQTFDGFLFFIDGKDQMQTFTQKNNIGFVNFVITKEYLIKTTWDGIEVRNIKTLKISNEIKIPKIQTSFLEVYQDEIIFGNNRTQTISLKNWKRKTINNEAIKLAQKLLSFKHNNQLYFLAQEPNFNCKLYKFSNNSFQHIASIEIDKNIQNFEIIDNIIWLCTKKGVQAFTLNGQKLTFTSKLPADDISKVFKDINNIYWFTSLSKGIFIIKNFNTWELQLQNEKFNSISCNGDELFVSSSSGKIFELDSELNHKTYWKNEDFHPIYYLNFNIDTDFNFFSANGFYVIRKKDKKVTHFNSAVKQIIPFENNSFLTTGTGFVNSIYTKPIIDWKDNLLTNIRGKSIAFDRSNNQILVATNNGLLKIKDGKTQPVNYHNKTLFIKTLITDNQRIIALSNQGELFEIKGNVIGKINSNRPFTLLKKDLNETILVDKNTVFKLNNNKITKLFSVGKFLKIKDLLSLRNNYFVITEDKIIRVSKEKSIESTYQKPKIILENSSVNEKIQSIHNTKLKADENDIQINFNLLNFDFDSDYQLVYRINGALKNLNNTSKNIKLVSLAPEKYFIEIGIQDKNTSKIEFIHTISFEILPPFWKRTWFILITIFLVLTLVTIIYKWKIKQIKVKNEKAIEKLTLENNLKESRLQLIKSQMNPHFFFNAINNIQSYIFTNETKEASSYLSKFSKLTRKILEFSDVDSISLKDEIASLQLYLELQQMRFKDLKFEIKHDSILNLESIKIPTMLFQPYVENAILHGLSHSNKDKKLEIKFEWEASNLLIGTIYDNGIGRIKSAELNQLNTSKPKSFATKANLERIMLLNKDQYQIDVNYEDLYDEHSESQGTKVTIKIEL</sequence>
<feature type="chain" id="PRO_5045442449" evidence="2">
    <location>
        <begin position="20"/>
        <end position="937"/>
    </location>
</feature>
<feature type="signal peptide" evidence="2">
    <location>
        <begin position="1"/>
        <end position="19"/>
    </location>
</feature>
<evidence type="ECO:0000256" key="1">
    <source>
        <dbReference type="SAM" id="Phobius"/>
    </source>
</evidence>
<dbReference type="Gene3D" id="3.30.565.10">
    <property type="entry name" value="Histidine kinase-like ATPase, C-terminal domain"/>
    <property type="match status" value="1"/>
</dbReference>
<dbReference type="Pfam" id="PF07494">
    <property type="entry name" value="Reg_prop"/>
    <property type="match status" value="1"/>
</dbReference>
<dbReference type="PANTHER" id="PTHR34220:SF7">
    <property type="entry name" value="SENSOR HISTIDINE KINASE YPDA"/>
    <property type="match status" value="1"/>
</dbReference>
<dbReference type="EMBL" id="JACSOD020000440">
    <property type="protein sequence ID" value="MBM6498556.1"/>
    <property type="molecule type" value="Genomic_DNA"/>
</dbReference>
<accession>A0ABS2CUG8</accession>
<dbReference type="InterPro" id="IPR011110">
    <property type="entry name" value="Reg_prop"/>
</dbReference>
<dbReference type="InterPro" id="IPR013783">
    <property type="entry name" value="Ig-like_fold"/>
</dbReference>
<keyword evidence="1" id="KW-1133">Transmembrane helix</keyword>